<name>A0A5B8S0P2_9SPHN</name>
<dbReference type="PROSITE" id="PS51918">
    <property type="entry name" value="RADICAL_SAM"/>
    <property type="match status" value="1"/>
</dbReference>
<dbReference type="EMBL" id="CP042345">
    <property type="protein sequence ID" value="QEA15126.1"/>
    <property type="molecule type" value="Genomic_DNA"/>
</dbReference>
<dbReference type="SFLD" id="SFLDG01067">
    <property type="entry name" value="SPASM/twitch_domain_containing"/>
    <property type="match status" value="1"/>
</dbReference>
<keyword evidence="2" id="KW-0949">S-adenosyl-L-methionine</keyword>
<feature type="domain" description="Radical SAM core" evidence="6">
    <location>
        <begin position="2"/>
        <end position="234"/>
    </location>
</feature>
<dbReference type="GO" id="GO:0051536">
    <property type="term" value="F:iron-sulfur cluster binding"/>
    <property type="evidence" value="ECO:0007669"/>
    <property type="project" value="UniProtKB-KW"/>
</dbReference>
<dbReference type="InterPro" id="IPR023867">
    <property type="entry name" value="Sulphatase_maturase_rSAM"/>
</dbReference>
<dbReference type="AlphaFoldDB" id="A0A5B8S0P2"/>
<dbReference type="PANTHER" id="PTHR43273:SF8">
    <property type="entry name" value="RADICAL SAM DOMAIN PROTEIN"/>
    <property type="match status" value="1"/>
</dbReference>
<evidence type="ECO:0000256" key="5">
    <source>
        <dbReference type="ARBA" id="ARBA00023014"/>
    </source>
</evidence>
<evidence type="ECO:0000256" key="3">
    <source>
        <dbReference type="ARBA" id="ARBA00022723"/>
    </source>
</evidence>
<dbReference type="KEGG" id="ngf:FRF71_02670"/>
<organism evidence="7 8">
    <name type="scientific">Novosphingobium ginsenosidimutans</name>
    <dbReference type="NCBI Taxonomy" id="1176536"/>
    <lineage>
        <taxon>Bacteria</taxon>
        <taxon>Pseudomonadati</taxon>
        <taxon>Pseudomonadota</taxon>
        <taxon>Alphaproteobacteria</taxon>
        <taxon>Sphingomonadales</taxon>
        <taxon>Sphingomonadaceae</taxon>
        <taxon>Novosphingobium</taxon>
    </lineage>
</organism>
<keyword evidence="5" id="KW-0411">Iron-sulfur</keyword>
<evidence type="ECO:0000256" key="4">
    <source>
        <dbReference type="ARBA" id="ARBA00023004"/>
    </source>
</evidence>
<dbReference type="InterPro" id="IPR007197">
    <property type="entry name" value="rSAM"/>
</dbReference>
<dbReference type="SFLD" id="SFLDG01072">
    <property type="entry name" value="dehydrogenase_like"/>
    <property type="match status" value="1"/>
</dbReference>
<evidence type="ECO:0000259" key="6">
    <source>
        <dbReference type="PROSITE" id="PS51918"/>
    </source>
</evidence>
<reference evidence="7 8" key="1">
    <citation type="journal article" date="2013" name="J. Microbiol. Biotechnol.">
        <title>Novosphingobium ginsenosidimutans sp. nov., with the ability to convert ginsenoside.</title>
        <authorList>
            <person name="Kim J.K."/>
            <person name="He D."/>
            <person name="Liu Q.M."/>
            <person name="Park H.Y."/>
            <person name="Jung M.S."/>
            <person name="Yoon M.H."/>
            <person name="Kim S.C."/>
            <person name="Im W.T."/>
        </authorList>
    </citation>
    <scope>NUCLEOTIDE SEQUENCE [LARGE SCALE GENOMIC DNA]</scope>
    <source>
        <strain evidence="7 8">FW-6</strain>
    </source>
</reference>
<dbReference type="SFLD" id="SFLDG01386">
    <property type="entry name" value="main_SPASM_domain-containing"/>
    <property type="match status" value="1"/>
</dbReference>
<evidence type="ECO:0000256" key="2">
    <source>
        <dbReference type="ARBA" id="ARBA00022691"/>
    </source>
</evidence>
<dbReference type="OrthoDB" id="9782387at2"/>
<dbReference type="InterPro" id="IPR026357">
    <property type="entry name" value="rSAM_SPASM_GrrM_OscB"/>
</dbReference>
<dbReference type="Proteomes" id="UP000321172">
    <property type="component" value="Chromosome"/>
</dbReference>
<keyword evidence="4" id="KW-0408">Iron</keyword>
<dbReference type="Pfam" id="PF04055">
    <property type="entry name" value="Radical_SAM"/>
    <property type="match status" value="1"/>
</dbReference>
<sequence>MRRRVAIPLLIVQPTSFCNLDCRYCYVPNREVNDRLPGADLRLILENINLALGDEFELQWHAGEPLTAGKSFYRQANATIRAFEASRGVRVHQSLQTNGTLIDDEWCEIFNEFEIGIGVSIDGPQPLHDLNRRARSGRGTHQSVMRGIDLLRRHGRNPAALSVVTLETIRNAELWFNFFVDNGFDRLGFNIEEIENANFATSFGQSNTYDAQFRAFIEETFALYLRNQEKIDVREYRNVVQILQEIRKNKDFRRTPEEAKKGQISTVDRLGNVYPYSPEFAGIYAPAFNGFTIGNLKNDSLNDIFKSEAAARIDDAISRSVERCRSECAYFQLCGGVFFSNKFAEHGHLYGTETGTCRRSVKIMFDAVIGLLETQQLA</sequence>
<dbReference type="InterPro" id="IPR013785">
    <property type="entry name" value="Aldolase_TIM"/>
</dbReference>
<dbReference type="NCBIfam" id="TIGR04261">
    <property type="entry name" value="rSAM_GlyRichRpt"/>
    <property type="match status" value="1"/>
</dbReference>
<dbReference type="GO" id="GO:0016491">
    <property type="term" value="F:oxidoreductase activity"/>
    <property type="evidence" value="ECO:0007669"/>
    <property type="project" value="InterPro"/>
</dbReference>
<dbReference type="SFLD" id="SFLDS00029">
    <property type="entry name" value="Radical_SAM"/>
    <property type="match status" value="1"/>
</dbReference>
<evidence type="ECO:0000313" key="8">
    <source>
        <dbReference type="Proteomes" id="UP000321172"/>
    </source>
</evidence>
<dbReference type="InterPro" id="IPR058240">
    <property type="entry name" value="rSAM_sf"/>
</dbReference>
<protein>
    <submittedName>
        <fullName evidence="7">GRRM system radical SAM/SPASM domain protein</fullName>
    </submittedName>
</protein>
<gene>
    <name evidence="7" type="primary">grrM</name>
    <name evidence="7" type="ORF">FRF71_02670</name>
</gene>
<keyword evidence="3" id="KW-0479">Metal-binding</keyword>
<dbReference type="CDD" id="cd01335">
    <property type="entry name" value="Radical_SAM"/>
    <property type="match status" value="1"/>
</dbReference>
<proteinExistence type="predicted"/>
<comment type="cofactor">
    <cofactor evidence="1">
        <name>[4Fe-4S] cluster</name>
        <dbReference type="ChEBI" id="CHEBI:49883"/>
    </cofactor>
</comment>
<dbReference type="PANTHER" id="PTHR43273">
    <property type="entry name" value="ANAEROBIC SULFATASE-MATURATING ENZYME HOMOLOG ASLB-RELATED"/>
    <property type="match status" value="1"/>
</dbReference>
<evidence type="ECO:0000256" key="1">
    <source>
        <dbReference type="ARBA" id="ARBA00001966"/>
    </source>
</evidence>
<dbReference type="Gene3D" id="3.20.20.70">
    <property type="entry name" value="Aldolase class I"/>
    <property type="match status" value="1"/>
</dbReference>
<keyword evidence="8" id="KW-1185">Reference proteome</keyword>
<dbReference type="SUPFAM" id="SSF102114">
    <property type="entry name" value="Radical SAM enzymes"/>
    <property type="match status" value="1"/>
</dbReference>
<accession>A0A5B8S0P2</accession>
<evidence type="ECO:0000313" key="7">
    <source>
        <dbReference type="EMBL" id="QEA15126.1"/>
    </source>
</evidence>
<dbReference type="GO" id="GO:0046872">
    <property type="term" value="F:metal ion binding"/>
    <property type="evidence" value="ECO:0007669"/>
    <property type="project" value="UniProtKB-KW"/>
</dbReference>